<evidence type="ECO:0000259" key="6">
    <source>
        <dbReference type="Pfam" id="PF09334"/>
    </source>
</evidence>
<sequence length="80" mass="9139">MILHLRINARNAGKLLNPTELMEPRCKVCGNTPCIRDTDHLFLELPLLKDKLEAYVNNMSVSGGWSQNAIHTTHAWLRRT</sequence>
<dbReference type="EMBL" id="JACEIK010003447">
    <property type="protein sequence ID" value="MCD9641743.1"/>
    <property type="molecule type" value="Genomic_DNA"/>
</dbReference>
<dbReference type="InterPro" id="IPR023458">
    <property type="entry name" value="Met-tRNA_ligase_1"/>
</dbReference>
<proteinExistence type="predicted"/>
<evidence type="ECO:0000256" key="4">
    <source>
        <dbReference type="ARBA" id="ARBA00022917"/>
    </source>
</evidence>
<dbReference type="PANTHER" id="PTHR45765">
    <property type="entry name" value="METHIONINE--TRNA LIGASE"/>
    <property type="match status" value="1"/>
</dbReference>
<dbReference type="Proteomes" id="UP000823775">
    <property type="component" value="Unassembled WGS sequence"/>
</dbReference>
<evidence type="ECO:0000313" key="7">
    <source>
        <dbReference type="EMBL" id="MCD9641743.1"/>
    </source>
</evidence>
<keyword evidence="2" id="KW-0547">Nucleotide-binding</keyword>
<evidence type="ECO:0000313" key="8">
    <source>
        <dbReference type="Proteomes" id="UP000823775"/>
    </source>
</evidence>
<evidence type="ECO:0000256" key="2">
    <source>
        <dbReference type="ARBA" id="ARBA00022741"/>
    </source>
</evidence>
<reference evidence="7 8" key="1">
    <citation type="journal article" date="2021" name="BMC Genomics">
        <title>Datura genome reveals duplications of psychoactive alkaloid biosynthetic genes and high mutation rate following tissue culture.</title>
        <authorList>
            <person name="Rajewski A."/>
            <person name="Carter-House D."/>
            <person name="Stajich J."/>
            <person name="Litt A."/>
        </authorList>
    </citation>
    <scope>NUCLEOTIDE SEQUENCE [LARGE SCALE GENOMIC DNA]</scope>
    <source>
        <strain evidence="7">AR-01</strain>
    </source>
</reference>
<gene>
    <name evidence="7" type="ORF">HAX54_028170</name>
</gene>
<keyword evidence="1" id="KW-0436">Ligase</keyword>
<dbReference type="Pfam" id="PF09334">
    <property type="entry name" value="tRNA-synt_1g"/>
    <property type="match status" value="1"/>
</dbReference>
<dbReference type="InterPro" id="IPR015413">
    <property type="entry name" value="Methionyl/Leucyl_tRNA_Synth"/>
</dbReference>
<comment type="caution">
    <text evidence="7">The sequence shown here is derived from an EMBL/GenBank/DDBJ whole genome shotgun (WGS) entry which is preliminary data.</text>
</comment>
<keyword evidence="4" id="KW-0648">Protein biosynthesis</keyword>
<evidence type="ECO:0000256" key="3">
    <source>
        <dbReference type="ARBA" id="ARBA00022840"/>
    </source>
</evidence>
<dbReference type="PANTHER" id="PTHR45765:SF1">
    <property type="entry name" value="METHIONINE--TRNA LIGASE, CYTOPLASMIC"/>
    <property type="match status" value="1"/>
</dbReference>
<accession>A0ABS8V3M9</accession>
<keyword evidence="5" id="KW-0030">Aminoacyl-tRNA synthetase</keyword>
<evidence type="ECO:0000256" key="5">
    <source>
        <dbReference type="ARBA" id="ARBA00023146"/>
    </source>
</evidence>
<feature type="domain" description="Methionyl/Leucyl tRNA synthetase" evidence="6">
    <location>
        <begin position="9"/>
        <end position="79"/>
    </location>
</feature>
<name>A0ABS8V3M9_DATST</name>
<evidence type="ECO:0000256" key="1">
    <source>
        <dbReference type="ARBA" id="ARBA00022598"/>
    </source>
</evidence>
<keyword evidence="3" id="KW-0067">ATP-binding</keyword>
<protein>
    <recommendedName>
        <fullName evidence="6">Methionyl/Leucyl tRNA synthetase domain-containing protein</fullName>
    </recommendedName>
</protein>
<keyword evidence="8" id="KW-1185">Reference proteome</keyword>
<dbReference type="Gene3D" id="2.170.220.10">
    <property type="match status" value="1"/>
</dbReference>
<organism evidence="7 8">
    <name type="scientific">Datura stramonium</name>
    <name type="common">Jimsonweed</name>
    <name type="synonym">Common thornapple</name>
    <dbReference type="NCBI Taxonomy" id="4076"/>
    <lineage>
        <taxon>Eukaryota</taxon>
        <taxon>Viridiplantae</taxon>
        <taxon>Streptophyta</taxon>
        <taxon>Embryophyta</taxon>
        <taxon>Tracheophyta</taxon>
        <taxon>Spermatophyta</taxon>
        <taxon>Magnoliopsida</taxon>
        <taxon>eudicotyledons</taxon>
        <taxon>Gunneridae</taxon>
        <taxon>Pentapetalae</taxon>
        <taxon>asterids</taxon>
        <taxon>lamiids</taxon>
        <taxon>Solanales</taxon>
        <taxon>Solanaceae</taxon>
        <taxon>Solanoideae</taxon>
        <taxon>Datureae</taxon>
        <taxon>Datura</taxon>
    </lineage>
</organism>
<dbReference type="SUPFAM" id="SSF52374">
    <property type="entry name" value="Nucleotidylyl transferase"/>
    <property type="match status" value="1"/>
</dbReference>